<comment type="subcellular location">
    <subcellularLocation>
        <location evidence="2">Chromosome</location>
    </subcellularLocation>
    <subcellularLocation>
        <location evidence="1">Nucleus</location>
    </subcellularLocation>
</comment>
<evidence type="ECO:0000256" key="6">
    <source>
        <dbReference type="ARBA" id="ARBA00022691"/>
    </source>
</evidence>
<evidence type="ECO:0000259" key="15">
    <source>
        <dbReference type="PROSITE" id="PS50016"/>
    </source>
</evidence>
<feature type="domain" description="SET" evidence="16">
    <location>
        <begin position="538"/>
        <end position="657"/>
    </location>
</feature>
<dbReference type="InterPro" id="IPR046341">
    <property type="entry name" value="SET_dom_sf"/>
</dbReference>
<dbReference type="GO" id="GO:0032259">
    <property type="term" value="P:methylation"/>
    <property type="evidence" value="ECO:0007669"/>
    <property type="project" value="UniProtKB-KW"/>
</dbReference>
<evidence type="ECO:0000259" key="16">
    <source>
        <dbReference type="PROSITE" id="PS50280"/>
    </source>
</evidence>
<dbReference type="PROSITE" id="PS50016">
    <property type="entry name" value="ZF_PHD_2"/>
    <property type="match status" value="1"/>
</dbReference>
<feature type="domain" description="Post-SET" evidence="17">
    <location>
        <begin position="664"/>
        <end position="680"/>
    </location>
</feature>
<evidence type="ECO:0000256" key="14">
    <source>
        <dbReference type="SAM" id="MobiDB-lite"/>
    </source>
</evidence>
<protein>
    <submittedName>
        <fullName evidence="19">Uncharacterized protein</fullName>
    </submittedName>
</protein>
<dbReference type="Gene3D" id="3.30.40.10">
    <property type="entry name" value="Zinc/RING finger domain, C3HC4 (zinc finger)"/>
    <property type="match status" value="2"/>
</dbReference>
<keyword evidence="10" id="KW-0862">Zinc</keyword>
<evidence type="ECO:0000256" key="10">
    <source>
        <dbReference type="ARBA" id="ARBA00022833"/>
    </source>
</evidence>
<dbReference type="PROSITE" id="PS50868">
    <property type="entry name" value="POST_SET"/>
    <property type="match status" value="1"/>
</dbReference>
<feature type="domain" description="AWS" evidence="18">
    <location>
        <begin position="483"/>
        <end position="536"/>
    </location>
</feature>
<keyword evidence="12" id="KW-0539">Nucleus</keyword>
<evidence type="ECO:0000259" key="17">
    <source>
        <dbReference type="PROSITE" id="PS50868"/>
    </source>
</evidence>
<dbReference type="SUPFAM" id="SSF54160">
    <property type="entry name" value="Chromo domain-like"/>
    <property type="match status" value="1"/>
</dbReference>
<dbReference type="EMBL" id="FN648143">
    <property type="protein sequence ID" value="CBJ25830.1"/>
    <property type="molecule type" value="Genomic_DNA"/>
</dbReference>
<dbReference type="CDD" id="cd15566">
    <property type="entry name" value="PHD3_NSD"/>
    <property type="match status" value="1"/>
</dbReference>
<evidence type="ECO:0000256" key="7">
    <source>
        <dbReference type="ARBA" id="ARBA00022723"/>
    </source>
</evidence>
<keyword evidence="20" id="KW-1185">Reference proteome</keyword>
<dbReference type="InterPro" id="IPR019787">
    <property type="entry name" value="Znf_PHD-finger"/>
</dbReference>
<dbReference type="InParanoid" id="D7FLL4"/>
<dbReference type="OMA" id="DEWERRN"/>
<evidence type="ECO:0000256" key="2">
    <source>
        <dbReference type="ARBA" id="ARBA00004286"/>
    </source>
</evidence>
<feature type="compositionally biased region" description="Basic residues" evidence="14">
    <location>
        <begin position="81"/>
        <end position="98"/>
    </location>
</feature>
<dbReference type="Proteomes" id="UP000002630">
    <property type="component" value="Linkage Group LG12"/>
</dbReference>
<evidence type="ECO:0000313" key="20">
    <source>
        <dbReference type="Proteomes" id="UP000002630"/>
    </source>
</evidence>
<dbReference type="InterPro" id="IPR055198">
    <property type="entry name" value="NSD_PHD"/>
</dbReference>
<dbReference type="SUPFAM" id="SSF82199">
    <property type="entry name" value="SET domain"/>
    <property type="match status" value="1"/>
</dbReference>
<dbReference type="GO" id="GO:0005694">
    <property type="term" value="C:chromosome"/>
    <property type="evidence" value="ECO:0007669"/>
    <property type="project" value="UniProtKB-SubCell"/>
</dbReference>
<dbReference type="OrthoDB" id="422362at2759"/>
<dbReference type="InterPro" id="IPR003616">
    <property type="entry name" value="Post-SET_dom"/>
</dbReference>
<dbReference type="InterPro" id="IPR006560">
    <property type="entry name" value="AWS_dom"/>
</dbReference>
<dbReference type="Pfam" id="PF23004">
    <property type="entry name" value="PHDvar_NSD"/>
    <property type="match status" value="1"/>
</dbReference>
<dbReference type="InterPro" id="IPR019786">
    <property type="entry name" value="Zinc_finger_PHD-type_CS"/>
</dbReference>
<dbReference type="PANTHER" id="PTHR22884">
    <property type="entry name" value="SET DOMAIN PROTEINS"/>
    <property type="match status" value="1"/>
</dbReference>
<keyword evidence="11" id="KW-0156">Chromatin regulator</keyword>
<dbReference type="InterPro" id="IPR013083">
    <property type="entry name" value="Znf_RING/FYVE/PHD"/>
</dbReference>
<dbReference type="AlphaFoldDB" id="D7FLL4"/>
<feature type="compositionally biased region" description="Polar residues" evidence="14">
    <location>
        <begin position="71"/>
        <end position="80"/>
    </location>
</feature>
<evidence type="ECO:0000256" key="5">
    <source>
        <dbReference type="ARBA" id="ARBA00022679"/>
    </source>
</evidence>
<dbReference type="InterPro" id="IPR001965">
    <property type="entry name" value="Znf_PHD"/>
</dbReference>
<keyword evidence="6" id="KW-0949">S-adenosyl-L-methionine</keyword>
<dbReference type="GO" id="GO:0008270">
    <property type="term" value="F:zinc ion binding"/>
    <property type="evidence" value="ECO:0007669"/>
    <property type="project" value="UniProtKB-KW"/>
</dbReference>
<dbReference type="Gene3D" id="2.170.270.10">
    <property type="entry name" value="SET domain"/>
    <property type="match status" value="1"/>
</dbReference>
<feature type="region of interest" description="Disordered" evidence="14">
    <location>
        <begin position="167"/>
        <end position="217"/>
    </location>
</feature>
<feature type="region of interest" description="Disordered" evidence="14">
    <location>
        <begin position="64"/>
        <end position="100"/>
    </location>
</feature>
<evidence type="ECO:0000256" key="13">
    <source>
        <dbReference type="PROSITE-ProRule" id="PRU00146"/>
    </source>
</evidence>
<evidence type="ECO:0000256" key="11">
    <source>
        <dbReference type="ARBA" id="ARBA00022853"/>
    </source>
</evidence>
<dbReference type="InterPro" id="IPR050777">
    <property type="entry name" value="SET2_Histone-Lys_MeTrsfase"/>
</dbReference>
<dbReference type="SMART" id="SM00508">
    <property type="entry name" value="PostSET"/>
    <property type="match status" value="1"/>
</dbReference>
<keyword evidence="7" id="KW-0479">Metal-binding</keyword>
<gene>
    <name evidence="19" type="ORF">Esi_0016_0129</name>
</gene>
<dbReference type="PROSITE" id="PS51215">
    <property type="entry name" value="AWS"/>
    <property type="match status" value="1"/>
</dbReference>
<organism evidence="19 20">
    <name type="scientific">Ectocarpus siliculosus</name>
    <name type="common">Brown alga</name>
    <name type="synonym">Conferva siliculosa</name>
    <dbReference type="NCBI Taxonomy" id="2880"/>
    <lineage>
        <taxon>Eukaryota</taxon>
        <taxon>Sar</taxon>
        <taxon>Stramenopiles</taxon>
        <taxon>Ochrophyta</taxon>
        <taxon>PX clade</taxon>
        <taxon>Phaeophyceae</taxon>
        <taxon>Ectocarpales</taxon>
        <taxon>Ectocarpaceae</taxon>
        <taxon>Ectocarpus</taxon>
    </lineage>
</organism>
<dbReference type="InterPro" id="IPR001214">
    <property type="entry name" value="SET_dom"/>
</dbReference>
<dbReference type="InterPro" id="IPR011011">
    <property type="entry name" value="Znf_FYVE_PHD"/>
</dbReference>
<evidence type="ECO:0000256" key="9">
    <source>
        <dbReference type="ARBA" id="ARBA00022771"/>
    </source>
</evidence>
<evidence type="ECO:0000313" key="19">
    <source>
        <dbReference type="EMBL" id="CBJ25830.1"/>
    </source>
</evidence>
<evidence type="ECO:0000256" key="3">
    <source>
        <dbReference type="ARBA" id="ARBA00022454"/>
    </source>
</evidence>
<evidence type="ECO:0000259" key="18">
    <source>
        <dbReference type="PROSITE" id="PS51215"/>
    </source>
</evidence>
<dbReference type="SUPFAM" id="SSF57903">
    <property type="entry name" value="FYVE/PHD zinc finger"/>
    <property type="match status" value="1"/>
</dbReference>
<keyword evidence="8" id="KW-0677">Repeat</keyword>
<evidence type="ECO:0000256" key="12">
    <source>
        <dbReference type="ARBA" id="ARBA00023242"/>
    </source>
</evidence>
<reference evidence="19 20" key="1">
    <citation type="journal article" date="2010" name="Nature">
        <title>The Ectocarpus genome and the independent evolution of multicellularity in brown algae.</title>
        <authorList>
            <person name="Cock J.M."/>
            <person name="Sterck L."/>
            <person name="Rouze P."/>
            <person name="Scornet D."/>
            <person name="Allen A.E."/>
            <person name="Amoutzias G."/>
            <person name="Anthouard V."/>
            <person name="Artiguenave F."/>
            <person name="Aury J.M."/>
            <person name="Badger J.H."/>
            <person name="Beszteri B."/>
            <person name="Billiau K."/>
            <person name="Bonnet E."/>
            <person name="Bothwell J.H."/>
            <person name="Bowler C."/>
            <person name="Boyen C."/>
            <person name="Brownlee C."/>
            <person name="Carrano C.J."/>
            <person name="Charrier B."/>
            <person name="Cho G.Y."/>
            <person name="Coelho S.M."/>
            <person name="Collen J."/>
            <person name="Corre E."/>
            <person name="Da Silva C."/>
            <person name="Delage L."/>
            <person name="Delaroque N."/>
            <person name="Dittami S.M."/>
            <person name="Doulbeau S."/>
            <person name="Elias M."/>
            <person name="Farnham G."/>
            <person name="Gachon C.M."/>
            <person name="Gschloessl B."/>
            <person name="Heesch S."/>
            <person name="Jabbari K."/>
            <person name="Jubin C."/>
            <person name="Kawai H."/>
            <person name="Kimura K."/>
            <person name="Kloareg B."/>
            <person name="Kupper F.C."/>
            <person name="Lang D."/>
            <person name="Le Bail A."/>
            <person name="Leblanc C."/>
            <person name="Lerouge P."/>
            <person name="Lohr M."/>
            <person name="Lopez P.J."/>
            <person name="Martens C."/>
            <person name="Maumus F."/>
            <person name="Michel G."/>
            <person name="Miranda-Saavedra D."/>
            <person name="Morales J."/>
            <person name="Moreau H."/>
            <person name="Motomura T."/>
            <person name="Nagasato C."/>
            <person name="Napoli C.A."/>
            <person name="Nelson D.R."/>
            <person name="Nyvall-Collen P."/>
            <person name="Peters A.F."/>
            <person name="Pommier C."/>
            <person name="Potin P."/>
            <person name="Poulain J."/>
            <person name="Quesneville H."/>
            <person name="Read B."/>
            <person name="Rensing S.A."/>
            <person name="Ritter A."/>
            <person name="Rousvoal S."/>
            <person name="Samanta M."/>
            <person name="Samson G."/>
            <person name="Schroeder D.C."/>
            <person name="Segurens B."/>
            <person name="Strittmatter M."/>
            <person name="Tonon T."/>
            <person name="Tregear J.W."/>
            <person name="Valentin K."/>
            <person name="von Dassow P."/>
            <person name="Yamagishi T."/>
            <person name="Van de Peer Y."/>
            <person name="Wincker P."/>
        </authorList>
    </citation>
    <scope>NUCLEOTIDE SEQUENCE [LARGE SCALE GENOMIC DNA]</scope>
    <source>
        <strain evidence="20">Ec32 / CCAP1310/4</strain>
    </source>
</reference>
<name>D7FLL4_ECTSI</name>
<keyword evidence="4" id="KW-0489">Methyltransferase</keyword>
<dbReference type="SMART" id="SM00249">
    <property type="entry name" value="PHD"/>
    <property type="match status" value="3"/>
</dbReference>
<keyword evidence="3" id="KW-0158">Chromosome</keyword>
<accession>D7FLL4</accession>
<dbReference type="eggNOG" id="KOG1081">
    <property type="taxonomic scope" value="Eukaryota"/>
</dbReference>
<dbReference type="InterPro" id="IPR016197">
    <property type="entry name" value="Chromo-like_dom_sf"/>
</dbReference>
<dbReference type="EMBL" id="FN649737">
    <property type="protein sequence ID" value="CBJ25830.1"/>
    <property type="molecule type" value="Genomic_DNA"/>
</dbReference>
<dbReference type="Pfam" id="PF00628">
    <property type="entry name" value="PHD"/>
    <property type="match status" value="1"/>
</dbReference>
<keyword evidence="9 13" id="KW-0863">Zinc-finger</keyword>
<dbReference type="Gene3D" id="2.30.30.140">
    <property type="match status" value="1"/>
</dbReference>
<dbReference type="GO" id="GO:0005634">
    <property type="term" value="C:nucleus"/>
    <property type="evidence" value="ECO:0007669"/>
    <property type="project" value="UniProtKB-SubCell"/>
</dbReference>
<sequence length="810" mass="88441">MEGEWYLGKVLHTVDEEEEGGEGKPELQAMEVDGEGGEGGAVSAAGGDKETTLFRIHYQGWPNKYDETLSRDSPNLQPVHTHSKRLKKKPDRKKKRAKEVKEWIREDEFGNIVARGIVGEDDPYDPKVFDRKKAEVEGEAEETKPVPVEGATTNRYGRVVVPRVNLTTPKGKGKAKDPNGDDAECNEEEGEGGTADGETAAGKKRTNRKASAVEGGGAVNSADDWICAMCSQLDTPCMSDMVTCDGPCLRSFHVVCLDLGEDALKEEKWLCEDCERAEHECWQCGDYGQDNVVGGVFRCGVPSCGRFYHRHCVELNKNSVVKADVDEGEDGQPIFKFRCAYHTCDTCCSGRGGTKNHLYKCIKCPTAYHLNCIPPDARYHELALICEAHPEAELPALKQEDSILGRKGEGEGEGGEGAGEAAPVKFSLPTLKFPKHPPKAENKGDLRHFRLPMSILTSYHSKPPPFQHLCAMQFVAPKPPRVDPTPACNCSEGVCGDSCLNAMLRTECVCGNGIRAKYQNCKLGAGCGNRRLQNRVNAKVAPFREAGMGWGLKVAVDVPKGSLIGEYVGEVIDEAMVEHRMAEQRRLRPNDGEFYIMELGQSLFIDAKEKGNLMRLINHSCNPNCDVQAWNIAGYTRLGIYAKKDLAKGESLSYDYKFSTNEKARFKCMCGAENCRGTLAPKEQEEEITEDGSKLKGKARKEMLQKRERMAKNRQARSQVGQLVTCKRLSLTGRVLPGDRTAEVKAGPPAKYFGFARAVAREAFFGGGGGGGGVAVCNGNCEHLAVVARRCGGGNAPLLGSGEFVKSQGG</sequence>
<dbReference type="CDD" id="cd15565">
    <property type="entry name" value="PHD2_NSD"/>
    <property type="match status" value="1"/>
</dbReference>
<dbReference type="PROSITE" id="PS01359">
    <property type="entry name" value="ZF_PHD_1"/>
    <property type="match status" value="1"/>
</dbReference>
<dbReference type="Pfam" id="PF22908">
    <property type="entry name" value="PHD_NSD"/>
    <property type="match status" value="1"/>
</dbReference>
<proteinExistence type="predicted"/>
<dbReference type="InterPro" id="IPR055197">
    <property type="entry name" value="PHDvar_NSD"/>
</dbReference>
<dbReference type="STRING" id="2880.D7FLL4"/>
<feature type="compositionally biased region" description="Acidic residues" evidence="14">
    <location>
        <begin position="180"/>
        <end position="191"/>
    </location>
</feature>
<dbReference type="PROSITE" id="PS50280">
    <property type="entry name" value="SET"/>
    <property type="match status" value="1"/>
</dbReference>
<evidence type="ECO:0000256" key="1">
    <source>
        <dbReference type="ARBA" id="ARBA00004123"/>
    </source>
</evidence>
<evidence type="ECO:0000256" key="8">
    <source>
        <dbReference type="ARBA" id="ARBA00022737"/>
    </source>
</evidence>
<dbReference type="SMART" id="SM00317">
    <property type="entry name" value="SET"/>
    <property type="match status" value="1"/>
</dbReference>
<feature type="domain" description="PHD-type" evidence="15">
    <location>
        <begin position="224"/>
        <end position="277"/>
    </location>
</feature>
<dbReference type="GO" id="GO:0042054">
    <property type="term" value="F:histone methyltransferase activity"/>
    <property type="evidence" value="ECO:0007669"/>
    <property type="project" value="InterPro"/>
</dbReference>
<evidence type="ECO:0000256" key="4">
    <source>
        <dbReference type="ARBA" id="ARBA00022603"/>
    </source>
</evidence>
<feature type="region of interest" description="Disordered" evidence="14">
    <location>
        <begin position="13"/>
        <end position="48"/>
    </location>
</feature>
<dbReference type="SMART" id="SM00570">
    <property type="entry name" value="AWS"/>
    <property type="match status" value="1"/>
</dbReference>
<keyword evidence="5" id="KW-0808">Transferase</keyword>
<dbReference type="eggNOG" id="KOG1083">
    <property type="taxonomic scope" value="Eukaryota"/>
</dbReference>
<dbReference type="Pfam" id="PF00856">
    <property type="entry name" value="SET"/>
    <property type="match status" value="1"/>
</dbReference>
<dbReference type="CDD" id="cd10531">
    <property type="entry name" value="SET_SETD2-like"/>
    <property type="match status" value="1"/>
</dbReference>